<evidence type="ECO:0000259" key="3">
    <source>
        <dbReference type="PROSITE" id="PS50110"/>
    </source>
</evidence>
<dbReference type="InterPro" id="IPR050595">
    <property type="entry name" value="Bact_response_regulator"/>
</dbReference>
<evidence type="ECO:0000313" key="5">
    <source>
        <dbReference type="Proteomes" id="UP001162891"/>
    </source>
</evidence>
<accession>A0ABM7WZK7</accession>
<dbReference type="PROSITE" id="PS50110">
    <property type="entry name" value="RESPONSE_REGULATORY"/>
    <property type="match status" value="1"/>
</dbReference>
<dbReference type="InterPro" id="IPR001789">
    <property type="entry name" value="Sig_transdc_resp-reg_receiver"/>
</dbReference>
<gene>
    <name evidence="4" type="ORF">AMOR_39740</name>
</gene>
<dbReference type="SMART" id="SM00448">
    <property type="entry name" value="REC"/>
    <property type="match status" value="1"/>
</dbReference>
<evidence type="ECO:0000256" key="2">
    <source>
        <dbReference type="PROSITE-ProRule" id="PRU00169"/>
    </source>
</evidence>
<dbReference type="EMBL" id="AP025591">
    <property type="protein sequence ID" value="BDG04978.1"/>
    <property type="molecule type" value="Genomic_DNA"/>
</dbReference>
<dbReference type="Pfam" id="PF00072">
    <property type="entry name" value="Response_reg"/>
    <property type="match status" value="1"/>
</dbReference>
<evidence type="ECO:0000256" key="1">
    <source>
        <dbReference type="ARBA" id="ARBA00022553"/>
    </source>
</evidence>
<dbReference type="SUPFAM" id="SSF52172">
    <property type="entry name" value="CheY-like"/>
    <property type="match status" value="1"/>
</dbReference>
<keyword evidence="5" id="KW-1185">Reference proteome</keyword>
<dbReference type="PANTHER" id="PTHR44591">
    <property type="entry name" value="STRESS RESPONSE REGULATOR PROTEIN 1"/>
    <property type="match status" value="1"/>
</dbReference>
<name>A0ABM7WZK7_9BACT</name>
<dbReference type="Proteomes" id="UP001162891">
    <property type="component" value="Chromosome"/>
</dbReference>
<reference evidence="5" key="1">
    <citation type="journal article" date="2022" name="Int. J. Syst. Evol. Microbiol.">
        <title>Anaeromyxobacter oryzae sp. nov., Anaeromyxobacter diazotrophicus sp. nov. and Anaeromyxobacter paludicola sp. nov., isolated from paddy soils.</title>
        <authorList>
            <person name="Itoh H."/>
            <person name="Xu Z."/>
            <person name="Mise K."/>
            <person name="Masuda Y."/>
            <person name="Ushijima N."/>
            <person name="Hayakawa C."/>
            <person name="Shiratori Y."/>
            <person name="Senoo K."/>
        </authorList>
    </citation>
    <scope>NUCLEOTIDE SEQUENCE [LARGE SCALE GENOMIC DNA]</scope>
    <source>
        <strain evidence="5">Red232</strain>
    </source>
</reference>
<feature type="modified residue" description="4-aspartylphosphate" evidence="2">
    <location>
        <position position="80"/>
    </location>
</feature>
<dbReference type="PANTHER" id="PTHR44591:SF3">
    <property type="entry name" value="RESPONSE REGULATORY DOMAIN-CONTAINING PROTEIN"/>
    <property type="match status" value="1"/>
</dbReference>
<evidence type="ECO:0000313" key="4">
    <source>
        <dbReference type="EMBL" id="BDG04978.1"/>
    </source>
</evidence>
<sequence>MLRPTNRVHRMPACLSAIHAETRLARPIRVLLVEDDLDLRGALADLLRLERMEVVEAENGLDALLHLRTVKPAPDVIVLDLDMPVMSGREFREAQLREPTVAAVPVILLSSHRVAGVPAAAVLEKPCAPERLLATIARVAGAASPR</sequence>
<protein>
    <recommendedName>
        <fullName evidence="3">Response regulatory domain-containing protein</fullName>
    </recommendedName>
</protein>
<feature type="domain" description="Response regulatory" evidence="3">
    <location>
        <begin position="29"/>
        <end position="140"/>
    </location>
</feature>
<keyword evidence="1 2" id="KW-0597">Phosphoprotein</keyword>
<dbReference type="Gene3D" id="3.40.50.2300">
    <property type="match status" value="1"/>
</dbReference>
<organism evidence="4 5">
    <name type="scientific">Anaeromyxobacter oryzae</name>
    <dbReference type="NCBI Taxonomy" id="2918170"/>
    <lineage>
        <taxon>Bacteria</taxon>
        <taxon>Pseudomonadati</taxon>
        <taxon>Myxococcota</taxon>
        <taxon>Myxococcia</taxon>
        <taxon>Myxococcales</taxon>
        <taxon>Cystobacterineae</taxon>
        <taxon>Anaeromyxobacteraceae</taxon>
        <taxon>Anaeromyxobacter</taxon>
    </lineage>
</organism>
<dbReference type="InterPro" id="IPR011006">
    <property type="entry name" value="CheY-like_superfamily"/>
</dbReference>
<proteinExistence type="predicted"/>